<comment type="caution">
    <text evidence="2">The sequence shown here is derived from an EMBL/GenBank/DDBJ whole genome shotgun (WGS) entry which is preliminary data.</text>
</comment>
<proteinExistence type="predicted"/>
<evidence type="ECO:0000313" key="3">
    <source>
        <dbReference type="Proteomes" id="UP001501337"/>
    </source>
</evidence>
<dbReference type="InterPro" id="IPR051606">
    <property type="entry name" value="Polyketide_Oxido-like"/>
</dbReference>
<dbReference type="CDD" id="cd05244">
    <property type="entry name" value="BVR-B_like_SDR_a"/>
    <property type="match status" value="1"/>
</dbReference>
<evidence type="ECO:0000313" key="2">
    <source>
        <dbReference type="EMBL" id="GAA3972086.1"/>
    </source>
</evidence>
<feature type="domain" description="NAD(P)-binding" evidence="1">
    <location>
        <begin position="8"/>
        <end position="204"/>
    </location>
</feature>
<dbReference type="Gene3D" id="3.40.50.720">
    <property type="entry name" value="NAD(P)-binding Rossmann-like Domain"/>
    <property type="match status" value="1"/>
</dbReference>
<dbReference type="PANTHER" id="PTHR43355">
    <property type="entry name" value="FLAVIN REDUCTASE (NADPH)"/>
    <property type="match status" value="1"/>
</dbReference>
<dbReference type="InterPro" id="IPR016040">
    <property type="entry name" value="NAD(P)-bd_dom"/>
</dbReference>
<keyword evidence="3" id="KW-1185">Reference proteome</keyword>
<accession>A0ABP7PVP2</accession>
<protein>
    <submittedName>
        <fullName evidence="2">NAD(P)-dependent oxidoreductase</fullName>
    </submittedName>
</protein>
<gene>
    <name evidence="2" type="ORF">GCM10022278_31790</name>
</gene>
<dbReference type="SUPFAM" id="SSF51735">
    <property type="entry name" value="NAD(P)-binding Rossmann-fold domains"/>
    <property type="match status" value="1"/>
</dbReference>
<dbReference type="RefSeq" id="WP_344808161.1">
    <property type="nucleotide sequence ID" value="NZ_BAABBO010000014.1"/>
</dbReference>
<dbReference type="PANTHER" id="PTHR43355:SF2">
    <property type="entry name" value="FLAVIN REDUCTASE (NADPH)"/>
    <property type="match status" value="1"/>
</dbReference>
<dbReference type="EMBL" id="BAABBO010000014">
    <property type="protein sequence ID" value="GAA3972086.1"/>
    <property type="molecule type" value="Genomic_DNA"/>
</dbReference>
<organism evidence="2 3">
    <name type="scientific">Allohahella marinimesophila</name>
    <dbReference type="NCBI Taxonomy" id="1054972"/>
    <lineage>
        <taxon>Bacteria</taxon>
        <taxon>Pseudomonadati</taxon>
        <taxon>Pseudomonadota</taxon>
        <taxon>Gammaproteobacteria</taxon>
        <taxon>Oceanospirillales</taxon>
        <taxon>Hahellaceae</taxon>
        <taxon>Allohahella</taxon>
    </lineage>
</organism>
<sequence length="215" mass="23522">MKIALLAATGRAGQTILNELISRGHQVTAVARDLAKLPKERPETVVPVQDDLSDANRIAEIIHGSDAVVSAVGAPRNDPDADTDVLLWISERIVTAVRQSGTPRLIVVGGCGSLWLSPGIKVIDSEYWPKSLVPIARSHMKVLEALKTSEINWTYVSPPMLIDLGERTGRYRLGGDELIIDDQGKSWISFEDYAIALVDELEKPAHERARFSVGH</sequence>
<dbReference type="Proteomes" id="UP001501337">
    <property type="component" value="Unassembled WGS sequence"/>
</dbReference>
<evidence type="ECO:0000259" key="1">
    <source>
        <dbReference type="Pfam" id="PF13460"/>
    </source>
</evidence>
<reference evidence="3" key="1">
    <citation type="journal article" date="2019" name="Int. J. Syst. Evol. Microbiol.">
        <title>The Global Catalogue of Microorganisms (GCM) 10K type strain sequencing project: providing services to taxonomists for standard genome sequencing and annotation.</title>
        <authorList>
            <consortium name="The Broad Institute Genomics Platform"/>
            <consortium name="The Broad Institute Genome Sequencing Center for Infectious Disease"/>
            <person name="Wu L."/>
            <person name="Ma J."/>
        </authorList>
    </citation>
    <scope>NUCLEOTIDE SEQUENCE [LARGE SCALE GENOMIC DNA]</scope>
    <source>
        <strain evidence="3">JCM 17555</strain>
    </source>
</reference>
<dbReference type="InterPro" id="IPR036291">
    <property type="entry name" value="NAD(P)-bd_dom_sf"/>
</dbReference>
<dbReference type="Pfam" id="PF13460">
    <property type="entry name" value="NAD_binding_10"/>
    <property type="match status" value="1"/>
</dbReference>
<name>A0ABP7PVP2_9GAMM</name>